<dbReference type="PROSITE" id="PS51257">
    <property type="entry name" value="PROKAR_LIPOPROTEIN"/>
    <property type="match status" value="1"/>
</dbReference>
<evidence type="ECO:0000313" key="4">
    <source>
        <dbReference type="EMBL" id="KAK1606422.1"/>
    </source>
</evidence>
<evidence type="ECO:0000256" key="2">
    <source>
        <dbReference type="SAM" id="MobiDB-lite"/>
    </source>
</evidence>
<dbReference type="Gene3D" id="2.60.110.10">
    <property type="entry name" value="Thaumatin"/>
    <property type="match status" value="1"/>
</dbReference>
<reference evidence="4" key="1">
    <citation type="submission" date="2023-07" db="EMBL/GenBank/DDBJ databases">
        <title>A chromosome-level genome assembly of Lolium multiflorum.</title>
        <authorList>
            <person name="Chen Y."/>
            <person name="Copetti D."/>
            <person name="Kolliker R."/>
            <person name="Studer B."/>
        </authorList>
    </citation>
    <scope>NUCLEOTIDE SEQUENCE</scope>
    <source>
        <strain evidence="4">02402/16</strain>
        <tissue evidence="4">Leaf</tissue>
    </source>
</reference>
<keyword evidence="1" id="KW-0611">Plant defense</keyword>
<accession>A0AAD8VG62</accession>
<keyword evidence="3" id="KW-0732">Signal</keyword>
<feature type="region of interest" description="Disordered" evidence="2">
    <location>
        <begin position="306"/>
        <end position="329"/>
    </location>
</feature>
<dbReference type="PROSITE" id="PS51367">
    <property type="entry name" value="THAUMATIN_2"/>
    <property type="match status" value="1"/>
</dbReference>
<dbReference type="SMART" id="SM00205">
    <property type="entry name" value="THN"/>
    <property type="match status" value="1"/>
</dbReference>
<dbReference type="Pfam" id="PF00314">
    <property type="entry name" value="Thaumatin"/>
    <property type="match status" value="1"/>
</dbReference>
<proteinExistence type="predicted"/>
<keyword evidence="5" id="KW-1185">Reference proteome</keyword>
<name>A0AAD8VG62_LOLMU</name>
<organism evidence="4 5">
    <name type="scientific">Lolium multiflorum</name>
    <name type="common">Italian ryegrass</name>
    <name type="synonym">Lolium perenne subsp. multiflorum</name>
    <dbReference type="NCBI Taxonomy" id="4521"/>
    <lineage>
        <taxon>Eukaryota</taxon>
        <taxon>Viridiplantae</taxon>
        <taxon>Streptophyta</taxon>
        <taxon>Embryophyta</taxon>
        <taxon>Tracheophyta</taxon>
        <taxon>Spermatophyta</taxon>
        <taxon>Magnoliopsida</taxon>
        <taxon>Liliopsida</taxon>
        <taxon>Poales</taxon>
        <taxon>Poaceae</taxon>
        <taxon>BOP clade</taxon>
        <taxon>Pooideae</taxon>
        <taxon>Poodae</taxon>
        <taxon>Poeae</taxon>
        <taxon>Poeae Chloroplast Group 2 (Poeae type)</taxon>
        <taxon>Loliodinae</taxon>
        <taxon>Loliinae</taxon>
        <taxon>Lolium</taxon>
    </lineage>
</organism>
<dbReference type="SUPFAM" id="SSF49870">
    <property type="entry name" value="Osmotin, thaumatin-like protein"/>
    <property type="match status" value="1"/>
</dbReference>
<comment type="caution">
    <text evidence="4">The sequence shown here is derived from an EMBL/GenBank/DDBJ whole genome shotgun (WGS) entry which is preliminary data.</text>
</comment>
<dbReference type="Proteomes" id="UP001231189">
    <property type="component" value="Unassembled WGS sequence"/>
</dbReference>
<dbReference type="GO" id="GO:0006952">
    <property type="term" value="P:defense response"/>
    <property type="evidence" value="ECO:0007669"/>
    <property type="project" value="UniProtKB-KW"/>
</dbReference>
<dbReference type="InterPro" id="IPR001938">
    <property type="entry name" value="Thaumatin"/>
</dbReference>
<feature type="signal peptide" evidence="3">
    <location>
        <begin position="1"/>
        <end position="22"/>
    </location>
</feature>
<dbReference type="InterPro" id="IPR037176">
    <property type="entry name" value="Osmotin/thaumatin-like_sf"/>
</dbReference>
<dbReference type="CDD" id="cd09218">
    <property type="entry name" value="TLP-PA"/>
    <property type="match status" value="1"/>
</dbReference>
<protein>
    <submittedName>
        <fullName evidence="4">Uncharacterized protein</fullName>
    </submittedName>
</protein>
<feature type="chain" id="PRO_5042060365" evidence="3">
    <location>
        <begin position="23"/>
        <end position="380"/>
    </location>
</feature>
<gene>
    <name evidence="4" type="ORF">QYE76_030095</name>
</gene>
<dbReference type="PANTHER" id="PTHR31048">
    <property type="entry name" value="OS03G0233200 PROTEIN"/>
    <property type="match status" value="1"/>
</dbReference>
<evidence type="ECO:0000313" key="5">
    <source>
        <dbReference type="Proteomes" id="UP001231189"/>
    </source>
</evidence>
<dbReference type="AlphaFoldDB" id="A0AAD8VG62"/>
<sequence length="380" mass="38346">MEARRSCSAPCLLLVLALAAHGCSVSMASCSFTISNHCTQTIWPATMAGAGTPQLPTTGFRLDPGQTVQVPAPAGWSGRIWARTGCNFSADGSGAPAGAVACQTGDCGGGHLECGGTGGTPPATLFEITLGKGGPADQDFYDVSLVDGYNLPVIAVPRARQGSCNTTGCNADLNLSCPKELQVDGGNGGGTVACRSACEAFAQDKYCCSGAYATPATCSSTAYSSIFKSACPRAYSYAYDDGTSLFTCNAVDYTISFCLPPTGLGTPGDANIVPPANNNGAGSTYVPPPAGNSGVGSVYQPPPTGNSAAGSSYLPPPTGGNGVGSGYQPPLATNDGVGNYYPLMGNNGLRSAYQPGMVPSSASARYNQLLLLPAALFFLI</sequence>
<dbReference type="EMBL" id="JAUUTY010000007">
    <property type="protein sequence ID" value="KAK1606422.1"/>
    <property type="molecule type" value="Genomic_DNA"/>
</dbReference>
<dbReference type="FunFam" id="2.60.110.10:FF:000001">
    <property type="entry name" value="THAUMATIN-LIKE PROTEIN 1"/>
    <property type="match status" value="1"/>
</dbReference>
<evidence type="ECO:0000256" key="1">
    <source>
        <dbReference type="ARBA" id="ARBA00022821"/>
    </source>
</evidence>
<evidence type="ECO:0000256" key="3">
    <source>
        <dbReference type="SAM" id="SignalP"/>
    </source>
</evidence>
<dbReference type="PRINTS" id="PR00347">
    <property type="entry name" value="THAUMATIN"/>
</dbReference>